<dbReference type="EMBL" id="BGZK01001827">
    <property type="protein sequence ID" value="GBP86967.1"/>
    <property type="molecule type" value="Genomic_DNA"/>
</dbReference>
<sequence length="205" mass="22166">MGVKTTITRAPAFGYSWAVTRSVELLPSLPYVTGAYGRPGGSWVVGAGSFRPNRAAPIFGPRTVAMSSHLNCTTISFVRFAAMHRDITFHLVTAEWSRTSSASSNGVRTKSAFCFGRGRVTGLRSSSMKWKTVRPPGPRSLSRPESSEKRSLTNRRRSNAPKNVGSAEGAVAAARPACRRVDSAYGASNAFTLSHYIRVLNKRIG</sequence>
<comment type="caution">
    <text evidence="2">The sequence shown here is derived from an EMBL/GenBank/DDBJ whole genome shotgun (WGS) entry which is preliminary data.</text>
</comment>
<gene>
    <name evidence="2" type="ORF">EVAR_64096_1</name>
</gene>
<evidence type="ECO:0000313" key="2">
    <source>
        <dbReference type="EMBL" id="GBP86967.1"/>
    </source>
</evidence>
<accession>A0A4C1ZK17</accession>
<name>A0A4C1ZK17_EUMVA</name>
<protein>
    <submittedName>
        <fullName evidence="2">Uncharacterized protein</fullName>
    </submittedName>
</protein>
<organism evidence="2 3">
    <name type="scientific">Eumeta variegata</name>
    <name type="common">Bagworm moth</name>
    <name type="synonym">Eumeta japonica</name>
    <dbReference type="NCBI Taxonomy" id="151549"/>
    <lineage>
        <taxon>Eukaryota</taxon>
        <taxon>Metazoa</taxon>
        <taxon>Ecdysozoa</taxon>
        <taxon>Arthropoda</taxon>
        <taxon>Hexapoda</taxon>
        <taxon>Insecta</taxon>
        <taxon>Pterygota</taxon>
        <taxon>Neoptera</taxon>
        <taxon>Endopterygota</taxon>
        <taxon>Lepidoptera</taxon>
        <taxon>Glossata</taxon>
        <taxon>Ditrysia</taxon>
        <taxon>Tineoidea</taxon>
        <taxon>Psychidae</taxon>
        <taxon>Oiketicinae</taxon>
        <taxon>Eumeta</taxon>
    </lineage>
</organism>
<reference evidence="2 3" key="1">
    <citation type="journal article" date="2019" name="Commun. Biol.">
        <title>The bagworm genome reveals a unique fibroin gene that provides high tensile strength.</title>
        <authorList>
            <person name="Kono N."/>
            <person name="Nakamura H."/>
            <person name="Ohtoshi R."/>
            <person name="Tomita M."/>
            <person name="Numata K."/>
            <person name="Arakawa K."/>
        </authorList>
    </citation>
    <scope>NUCLEOTIDE SEQUENCE [LARGE SCALE GENOMIC DNA]</scope>
</reference>
<dbReference type="Proteomes" id="UP000299102">
    <property type="component" value="Unassembled WGS sequence"/>
</dbReference>
<dbReference type="AlphaFoldDB" id="A0A4C1ZK17"/>
<feature type="region of interest" description="Disordered" evidence="1">
    <location>
        <begin position="126"/>
        <end position="171"/>
    </location>
</feature>
<evidence type="ECO:0000256" key="1">
    <source>
        <dbReference type="SAM" id="MobiDB-lite"/>
    </source>
</evidence>
<proteinExistence type="predicted"/>
<evidence type="ECO:0000313" key="3">
    <source>
        <dbReference type="Proteomes" id="UP000299102"/>
    </source>
</evidence>
<keyword evidence="3" id="KW-1185">Reference proteome</keyword>